<dbReference type="InterPro" id="IPR018929">
    <property type="entry name" value="DUF2510"/>
</dbReference>
<name>A0A4Q1QUT6_9ACTN</name>
<sequence>MTNANIPAGWYADPQGTPHQLRWWDGSQWTEHTHPGQQPAAPAQNQPPQPGPGPTPQQQPMQQQAPQQQATQQPPQQMPHQSAPQQQMPHQQAPGQPTPGQAPGPQQGGAPYGQQGYGHPQQAPGQQAPGQPMQQPYGQQPMPGQPVGNPGAVQRQVQQQAGVAPGGPGGGSLFTEPVLVVNQKAKLIEVSNEYSVFDQHGNTIGTVVQVGQSTAKKVLRVVSSLDQYMTHKLEIRDAYGQPQLVLTRPAKILKSKVIVQRPDGSPVGEIVQQNAIGKINFGMMVNGQQIGAIKAENWRAWNFAIVDHADTEIARITKTWEGLAKTMFTSADNYVLQIHHQLPDPLLSLVVATALTVDTALKQDARGLG</sequence>
<dbReference type="PANTHER" id="PTHR23248:SF9">
    <property type="entry name" value="PHOSPHOLIPID SCRAMBLASE"/>
    <property type="match status" value="1"/>
</dbReference>
<reference evidence="3 4" key="1">
    <citation type="submission" date="2019-01" db="EMBL/GenBank/DDBJ databases">
        <title>Draft genome sequences of the type strain Streptomyces sioyaensis DSM 40032 and its novel strain, TM32, a thermotolerant antibiotics-producing actinobacterium.</title>
        <authorList>
            <person name="Nakaew N."/>
            <person name="Lumyong S."/>
            <person name="Sloan W.T."/>
            <person name="Sungthong R."/>
        </authorList>
    </citation>
    <scope>NUCLEOTIDE SEQUENCE [LARGE SCALE GENOMIC DNA]</scope>
    <source>
        <strain evidence="3 4">DSM 40032</strain>
    </source>
</reference>
<comment type="caution">
    <text evidence="3">The sequence shown here is derived from an EMBL/GenBank/DDBJ whole genome shotgun (WGS) entry which is preliminary data.</text>
</comment>
<evidence type="ECO:0000313" key="4">
    <source>
        <dbReference type="Proteomes" id="UP000289482"/>
    </source>
</evidence>
<feature type="domain" description="DUF2510" evidence="2">
    <location>
        <begin position="8"/>
        <end position="41"/>
    </location>
</feature>
<feature type="compositionally biased region" description="Pro residues" evidence="1">
    <location>
        <begin position="45"/>
        <end position="57"/>
    </location>
</feature>
<proteinExistence type="predicted"/>
<dbReference type="PANTHER" id="PTHR23248">
    <property type="entry name" value="PHOSPHOLIPID SCRAMBLASE-RELATED"/>
    <property type="match status" value="1"/>
</dbReference>
<evidence type="ECO:0000259" key="2">
    <source>
        <dbReference type="Pfam" id="PF10708"/>
    </source>
</evidence>
<dbReference type="RefSeq" id="WP_129248416.1">
    <property type="nucleotide sequence ID" value="NZ_JABZEL010000008.1"/>
</dbReference>
<dbReference type="Gene3D" id="2.40.160.200">
    <property type="entry name" value="LURP1-related"/>
    <property type="match status" value="1"/>
</dbReference>
<dbReference type="GO" id="GO:0005886">
    <property type="term" value="C:plasma membrane"/>
    <property type="evidence" value="ECO:0007669"/>
    <property type="project" value="TreeGrafter"/>
</dbReference>
<dbReference type="InterPro" id="IPR038595">
    <property type="entry name" value="LOR_sf"/>
</dbReference>
<dbReference type="InterPro" id="IPR005552">
    <property type="entry name" value="Scramblase"/>
</dbReference>
<dbReference type="GO" id="GO:0017128">
    <property type="term" value="F:phospholipid scramblase activity"/>
    <property type="evidence" value="ECO:0007669"/>
    <property type="project" value="InterPro"/>
</dbReference>
<feature type="compositionally biased region" description="Low complexity" evidence="1">
    <location>
        <begin position="35"/>
        <end position="44"/>
    </location>
</feature>
<feature type="region of interest" description="Disordered" evidence="1">
    <location>
        <begin position="1"/>
        <end position="170"/>
    </location>
</feature>
<dbReference type="Pfam" id="PF10708">
    <property type="entry name" value="DUF2510"/>
    <property type="match status" value="1"/>
</dbReference>
<gene>
    <name evidence="3" type="ORF">EST54_16620</name>
</gene>
<evidence type="ECO:0000313" key="3">
    <source>
        <dbReference type="EMBL" id="RXS66005.1"/>
    </source>
</evidence>
<accession>A0A4Q1QUT6</accession>
<protein>
    <submittedName>
        <fullName evidence="3">DUF2510 domain-containing protein</fullName>
    </submittedName>
</protein>
<evidence type="ECO:0000256" key="1">
    <source>
        <dbReference type="SAM" id="MobiDB-lite"/>
    </source>
</evidence>
<dbReference type="Proteomes" id="UP000289482">
    <property type="component" value="Unassembled WGS sequence"/>
</dbReference>
<keyword evidence="4" id="KW-1185">Reference proteome</keyword>
<dbReference type="SUPFAM" id="SSF54518">
    <property type="entry name" value="Tubby C-terminal domain-like"/>
    <property type="match status" value="1"/>
</dbReference>
<dbReference type="AlphaFoldDB" id="A0A4Q1QUT6"/>
<dbReference type="InterPro" id="IPR025659">
    <property type="entry name" value="Tubby-like_C"/>
</dbReference>
<feature type="compositionally biased region" description="Low complexity" evidence="1">
    <location>
        <begin position="112"/>
        <end position="163"/>
    </location>
</feature>
<dbReference type="EMBL" id="SDIF01000042">
    <property type="protein sequence ID" value="RXS66005.1"/>
    <property type="molecule type" value="Genomic_DNA"/>
</dbReference>
<feature type="compositionally biased region" description="Low complexity" evidence="1">
    <location>
        <begin position="58"/>
        <end position="95"/>
    </location>
</feature>
<dbReference type="Pfam" id="PF03803">
    <property type="entry name" value="Scramblase"/>
    <property type="match status" value="1"/>
</dbReference>
<organism evidence="3 4">
    <name type="scientific">Streptomyces sioyaensis</name>
    <dbReference type="NCBI Taxonomy" id="67364"/>
    <lineage>
        <taxon>Bacteria</taxon>
        <taxon>Bacillati</taxon>
        <taxon>Actinomycetota</taxon>
        <taxon>Actinomycetes</taxon>
        <taxon>Kitasatosporales</taxon>
        <taxon>Streptomycetaceae</taxon>
        <taxon>Streptomyces</taxon>
    </lineage>
</organism>
<dbReference type="GeneID" id="95779581"/>